<evidence type="ECO:0000256" key="1">
    <source>
        <dbReference type="ARBA" id="ARBA00023125"/>
    </source>
</evidence>
<dbReference type="PROSITE" id="PS50935">
    <property type="entry name" value="SSB"/>
    <property type="match status" value="1"/>
</dbReference>
<accession>A0ABV9QHR6</accession>
<dbReference type="SUPFAM" id="SSF50249">
    <property type="entry name" value="Nucleic acid-binding proteins"/>
    <property type="match status" value="1"/>
</dbReference>
<dbReference type="Pfam" id="PF00436">
    <property type="entry name" value="SSB"/>
    <property type="match status" value="1"/>
</dbReference>
<keyword evidence="1 2" id="KW-0238">DNA-binding</keyword>
<dbReference type="Proteomes" id="UP001596001">
    <property type="component" value="Unassembled WGS sequence"/>
</dbReference>
<dbReference type="EMBL" id="JBHSHJ010000016">
    <property type="protein sequence ID" value="MFC4790296.1"/>
    <property type="molecule type" value="Genomic_DNA"/>
</dbReference>
<dbReference type="RefSeq" id="WP_382434622.1">
    <property type="nucleotide sequence ID" value="NZ_JBHSHJ010000016.1"/>
</dbReference>
<dbReference type="CDD" id="cd04496">
    <property type="entry name" value="SSB_OBF"/>
    <property type="match status" value="1"/>
</dbReference>
<proteinExistence type="predicted"/>
<evidence type="ECO:0000256" key="2">
    <source>
        <dbReference type="PROSITE-ProRule" id="PRU00252"/>
    </source>
</evidence>
<feature type="region of interest" description="Disordered" evidence="3">
    <location>
        <begin position="101"/>
        <end position="140"/>
    </location>
</feature>
<gene>
    <name evidence="4" type="ORF">ACFO6X_15035</name>
</gene>
<dbReference type="InterPro" id="IPR012340">
    <property type="entry name" value="NA-bd_OB-fold"/>
</dbReference>
<organism evidence="4 5">
    <name type="scientific">Giesbergeria sinuosa</name>
    <dbReference type="NCBI Taxonomy" id="80883"/>
    <lineage>
        <taxon>Bacteria</taxon>
        <taxon>Pseudomonadati</taxon>
        <taxon>Pseudomonadota</taxon>
        <taxon>Betaproteobacteria</taxon>
        <taxon>Burkholderiales</taxon>
        <taxon>Comamonadaceae</taxon>
        <taxon>Giesbergeria</taxon>
    </lineage>
</organism>
<evidence type="ECO:0000313" key="5">
    <source>
        <dbReference type="Proteomes" id="UP001596001"/>
    </source>
</evidence>
<name>A0ABV9QHR6_9BURK</name>
<dbReference type="Gene3D" id="2.40.50.140">
    <property type="entry name" value="Nucleic acid-binding proteins"/>
    <property type="match status" value="1"/>
</dbReference>
<keyword evidence="5" id="KW-1185">Reference proteome</keyword>
<dbReference type="GO" id="GO:0003677">
    <property type="term" value="F:DNA binding"/>
    <property type="evidence" value="ECO:0007669"/>
    <property type="project" value="UniProtKB-KW"/>
</dbReference>
<sequence>MIDALIAGKVHGTPTQRTGKNSKPFALAKLRATSTDGEVQFVSVIAFDDGPVAALLGLKEGDSVAVTGPLKVGTWQDKDGNHRPALDVVAQQVMTVYQVRHKRNATQGEGQQQRRPRDDDAARGFAAPQHHDPMDGEMPF</sequence>
<evidence type="ECO:0000256" key="3">
    <source>
        <dbReference type="SAM" id="MobiDB-lite"/>
    </source>
</evidence>
<dbReference type="InterPro" id="IPR000424">
    <property type="entry name" value="Primosome_PriB/ssb"/>
</dbReference>
<reference evidence="5" key="1">
    <citation type="journal article" date="2019" name="Int. J. Syst. Evol. Microbiol.">
        <title>The Global Catalogue of Microorganisms (GCM) 10K type strain sequencing project: providing services to taxonomists for standard genome sequencing and annotation.</title>
        <authorList>
            <consortium name="The Broad Institute Genomics Platform"/>
            <consortium name="The Broad Institute Genome Sequencing Center for Infectious Disease"/>
            <person name="Wu L."/>
            <person name="Ma J."/>
        </authorList>
    </citation>
    <scope>NUCLEOTIDE SEQUENCE [LARGE SCALE GENOMIC DNA]</scope>
    <source>
        <strain evidence="5">CCUG 49452</strain>
    </source>
</reference>
<protein>
    <submittedName>
        <fullName evidence="4">Single-stranded DNA-binding protein</fullName>
    </submittedName>
</protein>
<comment type="caution">
    <text evidence="4">The sequence shown here is derived from an EMBL/GenBank/DDBJ whole genome shotgun (WGS) entry which is preliminary data.</text>
</comment>
<evidence type="ECO:0000313" key="4">
    <source>
        <dbReference type="EMBL" id="MFC4790296.1"/>
    </source>
</evidence>